<evidence type="ECO:0000313" key="10">
    <source>
        <dbReference type="Proteomes" id="UP000469215"/>
    </source>
</evidence>
<evidence type="ECO:0000256" key="1">
    <source>
        <dbReference type="ARBA" id="ARBA00004635"/>
    </source>
</evidence>
<accession>A0A6N9H626</accession>
<dbReference type="GO" id="GO:0016020">
    <property type="term" value="C:membrane"/>
    <property type="evidence" value="ECO:0007669"/>
    <property type="project" value="UniProtKB-SubCell"/>
</dbReference>
<dbReference type="AlphaFoldDB" id="A0A6N9H626"/>
<dbReference type="Gene3D" id="3.40.190.10">
    <property type="entry name" value="Periplasmic binding protein-like II"/>
    <property type="match status" value="2"/>
</dbReference>
<protein>
    <recommendedName>
        <fullName evidence="6">Lipoprotein</fullName>
    </recommendedName>
</protein>
<reference evidence="9 10" key="1">
    <citation type="submission" date="2020-01" db="EMBL/GenBank/DDBJ databases">
        <authorList>
            <person name="Deng T."/>
        </authorList>
    </citation>
    <scope>NUCLEOTIDE SEQUENCE [LARGE SCALE GENOMIC DNA]</scope>
    <source>
        <strain evidence="9 10">5221</strain>
    </source>
</reference>
<evidence type="ECO:0000256" key="3">
    <source>
        <dbReference type="ARBA" id="ARBA00023136"/>
    </source>
</evidence>
<dbReference type="PIRSF" id="PIRSF002854">
    <property type="entry name" value="MetQ"/>
    <property type="match status" value="1"/>
</dbReference>
<dbReference type="RefSeq" id="WP_160952491.1">
    <property type="nucleotide sequence ID" value="NZ_WWEQ01000009.1"/>
</dbReference>
<dbReference type="EMBL" id="WWEQ01000009">
    <property type="protein sequence ID" value="MYM19052.1"/>
    <property type="molecule type" value="Genomic_DNA"/>
</dbReference>
<evidence type="ECO:0000256" key="6">
    <source>
        <dbReference type="PIRNR" id="PIRNR002854"/>
    </source>
</evidence>
<comment type="caution">
    <text evidence="9">The sequence shown here is derived from an EMBL/GenBank/DDBJ whole genome shotgun (WGS) entry which is preliminary data.</text>
</comment>
<dbReference type="PANTHER" id="PTHR30429">
    <property type="entry name" value="D-METHIONINE-BINDING LIPOPROTEIN METQ"/>
    <property type="match status" value="1"/>
</dbReference>
<evidence type="ECO:0000256" key="8">
    <source>
        <dbReference type="SAM" id="SignalP"/>
    </source>
</evidence>
<comment type="subcellular location">
    <subcellularLocation>
        <location evidence="1">Membrane</location>
        <topology evidence="1">Lipid-anchor</topology>
    </subcellularLocation>
</comment>
<proteinExistence type="inferred from homology"/>
<keyword evidence="5 6" id="KW-0449">Lipoprotein</keyword>
<dbReference type="Proteomes" id="UP000469215">
    <property type="component" value="Unassembled WGS sequence"/>
</dbReference>
<dbReference type="Pfam" id="PF03180">
    <property type="entry name" value="Lipoprotein_9"/>
    <property type="match status" value="1"/>
</dbReference>
<evidence type="ECO:0000256" key="4">
    <source>
        <dbReference type="ARBA" id="ARBA00023139"/>
    </source>
</evidence>
<evidence type="ECO:0000256" key="2">
    <source>
        <dbReference type="ARBA" id="ARBA00022729"/>
    </source>
</evidence>
<keyword evidence="10" id="KW-1185">Reference proteome</keyword>
<keyword evidence="4" id="KW-0564">Palmitate</keyword>
<gene>
    <name evidence="9" type="ORF">GSY69_03445</name>
</gene>
<comment type="similarity">
    <text evidence="6">Belongs to the nlpA lipoprotein family.</text>
</comment>
<feature type="lipid moiety-binding region" description="S-diacylglycerol cysteine" evidence="7">
    <location>
        <position position="20"/>
    </location>
</feature>
<dbReference type="SUPFAM" id="SSF53850">
    <property type="entry name" value="Periplasmic binding protein-like II"/>
    <property type="match status" value="1"/>
</dbReference>
<dbReference type="InterPro" id="IPR004872">
    <property type="entry name" value="Lipoprotein_NlpA"/>
</dbReference>
<evidence type="ECO:0000256" key="5">
    <source>
        <dbReference type="ARBA" id="ARBA00023288"/>
    </source>
</evidence>
<feature type="chain" id="PRO_5038721772" description="Lipoprotein" evidence="8">
    <location>
        <begin position="19"/>
        <end position="279"/>
    </location>
</feature>
<dbReference type="PROSITE" id="PS51257">
    <property type="entry name" value="PROKAR_LIPOPROTEIN"/>
    <property type="match status" value="1"/>
</dbReference>
<evidence type="ECO:0000256" key="7">
    <source>
        <dbReference type="PIRSR" id="PIRSR002854-1"/>
    </source>
</evidence>
<keyword evidence="3" id="KW-0472">Membrane</keyword>
<name>A0A6N9H626_9MICO</name>
<dbReference type="CDD" id="cd13597">
    <property type="entry name" value="PBP2_lipoprotein_Tp32"/>
    <property type="match status" value="1"/>
</dbReference>
<dbReference type="PANTHER" id="PTHR30429:SF0">
    <property type="entry name" value="METHIONINE-BINDING LIPOPROTEIN METQ"/>
    <property type="match status" value="1"/>
</dbReference>
<organism evidence="9 10">
    <name type="scientific">Brevibacterium rongguiense</name>
    <dbReference type="NCBI Taxonomy" id="2695267"/>
    <lineage>
        <taxon>Bacteria</taxon>
        <taxon>Bacillati</taxon>
        <taxon>Actinomycetota</taxon>
        <taxon>Actinomycetes</taxon>
        <taxon>Micrococcales</taxon>
        <taxon>Brevibacteriaceae</taxon>
        <taxon>Brevibacterium</taxon>
    </lineage>
</organism>
<feature type="signal peptide" evidence="8">
    <location>
        <begin position="1"/>
        <end position="18"/>
    </location>
</feature>
<keyword evidence="2 8" id="KW-0732">Signal</keyword>
<evidence type="ECO:0000313" key="9">
    <source>
        <dbReference type="EMBL" id="MYM19052.1"/>
    </source>
</evidence>
<sequence length="279" mass="29887">MRALIPLAALTAATLALSGCGLFKGDDEAVGKENNGVTTLTVGASPVPQADILRFVGDKLAGQKNLKIEVKEYTDYTAPNKALVDGDLDANYFQHEPYFESEVKGQGYDLAHYSGIHIEPFALYSQKVKNVKDLKDGAQVGINNDPSNQGRALDLLAKAKVITLADGKTAADATVHDVADNPKHLKFVEADAAQLARSLADVDASVINGNNAIEAGLSPTKDGILVESAKDNPYANFLAVRKADEDNDKLKELDGLLHSPEVKKYIEDKWKDGAVLPAF</sequence>